<comment type="caution">
    <text evidence="2">The sequence shown here is derived from an EMBL/GenBank/DDBJ whole genome shotgun (WGS) entry which is preliminary data.</text>
</comment>
<name>A0A8K1GDX8_9PASS</name>
<accession>A0A8K1GDX8</accession>
<dbReference type="PANTHER" id="PTHR33332">
    <property type="entry name" value="REVERSE TRANSCRIPTASE DOMAIN-CONTAINING PROTEIN"/>
    <property type="match status" value="1"/>
</dbReference>
<dbReference type="Proteomes" id="UP000796761">
    <property type="component" value="Unassembled WGS sequence"/>
</dbReference>
<organism evidence="2 3">
    <name type="scientific">Zosterops borbonicus</name>
    <dbReference type="NCBI Taxonomy" id="364589"/>
    <lineage>
        <taxon>Eukaryota</taxon>
        <taxon>Metazoa</taxon>
        <taxon>Chordata</taxon>
        <taxon>Craniata</taxon>
        <taxon>Vertebrata</taxon>
        <taxon>Euteleostomi</taxon>
        <taxon>Archelosauria</taxon>
        <taxon>Archosauria</taxon>
        <taxon>Dinosauria</taxon>
        <taxon>Saurischia</taxon>
        <taxon>Theropoda</taxon>
        <taxon>Coelurosauria</taxon>
        <taxon>Aves</taxon>
        <taxon>Neognathae</taxon>
        <taxon>Neoaves</taxon>
        <taxon>Telluraves</taxon>
        <taxon>Australaves</taxon>
        <taxon>Passeriformes</taxon>
        <taxon>Sylvioidea</taxon>
        <taxon>Zosteropidae</taxon>
        <taxon>Zosterops</taxon>
    </lineage>
</organism>
<proteinExistence type="predicted"/>
<dbReference type="AlphaFoldDB" id="A0A8K1GDX8"/>
<sequence length="138" mass="15512">MDSRRSKMMQILELAKHDPGCAQVAKKADGILAWISHGVASRTRAVTVPLSWALLRPHLKSCAQFWAPPCRKDIEGLERVQRRAAELGKGLEHKCCEEQLRELGVFSLEKRRLKGPHHSQQLPERRVPPGEGLLPGNK</sequence>
<evidence type="ECO:0000313" key="3">
    <source>
        <dbReference type="Proteomes" id="UP000796761"/>
    </source>
</evidence>
<feature type="region of interest" description="Disordered" evidence="1">
    <location>
        <begin position="114"/>
        <end position="138"/>
    </location>
</feature>
<gene>
    <name evidence="2" type="ORF">HGM15179_010170</name>
</gene>
<dbReference type="EMBL" id="SWJQ01000288">
    <property type="protein sequence ID" value="TRZ16964.1"/>
    <property type="molecule type" value="Genomic_DNA"/>
</dbReference>
<protein>
    <submittedName>
        <fullName evidence="2">Uncharacterized protein</fullName>
    </submittedName>
</protein>
<reference evidence="2" key="1">
    <citation type="submission" date="2019-04" db="EMBL/GenBank/DDBJ databases">
        <title>Genome assembly of Zosterops borbonicus 15179.</title>
        <authorList>
            <person name="Leroy T."/>
            <person name="Anselmetti Y."/>
            <person name="Tilak M.-K."/>
            <person name="Nabholz B."/>
        </authorList>
    </citation>
    <scope>NUCLEOTIDE SEQUENCE</scope>
    <source>
        <strain evidence="2">HGM_15179</strain>
        <tissue evidence="2">Muscle</tissue>
    </source>
</reference>
<dbReference type="OrthoDB" id="276744at2759"/>
<keyword evidence="3" id="KW-1185">Reference proteome</keyword>
<evidence type="ECO:0000313" key="2">
    <source>
        <dbReference type="EMBL" id="TRZ16964.1"/>
    </source>
</evidence>
<evidence type="ECO:0000256" key="1">
    <source>
        <dbReference type="SAM" id="MobiDB-lite"/>
    </source>
</evidence>